<dbReference type="Gene3D" id="2.40.420.20">
    <property type="match status" value="1"/>
</dbReference>
<dbReference type="InterPro" id="IPR051909">
    <property type="entry name" value="MFP_Cation_Efflux"/>
</dbReference>
<feature type="domain" description="CzcB-like barrel-sandwich hybrid" evidence="5">
    <location>
        <begin position="66"/>
        <end position="214"/>
    </location>
</feature>
<dbReference type="RefSeq" id="WP_150092112.1">
    <property type="nucleotide sequence ID" value="NZ_JBFUOH010000136.1"/>
</dbReference>
<evidence type="ECO:0000259" key="5">
    <source>
        <dbReference type="Pfam" id="PF25973"/>
    </source>
</evidence>
<dbReference type="PANTHER" id="PTHR30097">
    <property type="entry name" value="CATION EFFLUX SYSTEM PROTEIN CUSB"/>
    <property type="match status" value="1"/>
</dbReference>
<feature type="chain" id="PRO_5024432106" evidence="4">
    <location>
        <begin position="23"/>
        <end position="383"/>
    </location>
</feature>
<evidence type="ECO:0000313" key="7">
    <source>
        <dbReference type="Proteomes" id="UP000322981"/>
    </source>
</evidence>
<evidence type="ECO:0000256" key="1">
    <source>
        <dbReference type="ARBA" id="ARBA00009477"/>
    </source>
</evidence>
<dbReference type="Gene3D" id="2.40.50.100">
    <property type="match status" value="1"/>
</dbReference>
<gene>
    <name evidence="6" type="ORF">F2Q65_07810</name>
</gene>
<dbReference type="GO" id="GO:0030288">
    <property type="term" value="C:outer membrane-bounded periplasmic space"/>
    <property type="evidence" value="ECO:0007669"/>
    <property type="project" value="TreeGrafter"/>
</dbReference>
<evidence type="ECO:0000256" key="4">
    <source>
        <dbReference type="SAM" id="SignalP"/>
    </source>
</evidence>
<dbReference type="GO" id="GO:0016020">
    <property type="term" value="C:membrane"/>
    <property type="evidence" value="ECO:0007669"/>
    <property type="project" value="InterPro"/>
</dbReference>
<dbReference type="GO" id="GO:0015679">
    <property type="term" value="P:plasma membrane copper ion transport"/>
    <property type="evidence" value="ECO:0007669"/>
    <property type="project" value="TreeGrafter"/>
</dbReference>
<dbReference type="NCBIfam" id="TIGR01730">
    <property type="entry name" value="RND_mfp"/>
    <property type="match status" value="1"/>
</dbReference>
<dbReference type="PANTHER" id="PTHR30097:SF4">
    <property type="entry name" value="SLR6042 PROTEIN"/>
    <property type="match status" value="1"/>
</dbReference>
<feature type="signal peptide" evidence="4">
    <location>
        <begin position="1"/>
        <end position="22"/>
    </location>
</feature>
<dbReference type="InterPro" id="IPR006143">
    <property type="entry name" value="RND_pump_MFP"/>
</dbReference>
<dbReference type="EMBL" id="VWXX01000008">
    <property type="protein sequence ID" value="KAA6185594.1"/>
    <property type="molecule type" value="Genomic_DNA"/>
</dbReference>
<evidence type="ECO:0000256" key="3">
    <source>
        <dbReference type="SAM" id="MobiDB-lite"/>
    </source>
</evidence>
<feature type="region of interest" description="Disordered" evidence="3">
    <location>
        <begin position="364"/>
        <end position="383"/>
    </location>
</feature>
<dbReference type="Proteomes" id="UP000322981">
    <property type="component" value="Unassembled WGS sequence"/>
</dbReference>
<organism evidence="6 7">
    <name type="scientific">Thiohalocapsa marina</name>
    <dbReference type="NCBI Taxonomy" id="424902"/>
    <lineage>
        <taxon>Bacteria</taxon>
        <taxon>Pseudomonadati</taxon>
        <taxon>Pseudomonadota</taxon>
        <taxon>Gammaproteobacteria</taxon>
        <taxon>Chromatiales</taxon>
        <taxon>Chromatiaceae</taxon>
        <taxon>Thiohalocapsa</taxon>
    </lineage>
</organism>
<dbReference type="GO" id="GO:0046914">
    <property type="term" value="F:transition metal ion binding"/>
    <property type="evidence" value="ECO:0007669"/>
    <property type="project" value="TreeGrafter"/>
</dbReference>
<dbReference type="InterPro" id="IPR058647">
    <property type="entry name" value="BSH_CzcB-like"/>
</dbReference>
<dbReference type="OrthoDB" id="9806939at2"/>
<reference evidence="6 7" key="1">
    <citation type="submission" date="2019-09" db="EMBL/GenBank/DDBJ databases">
        <title>Whole-genome sequence of the purple sulfur bacterium Thiohalocapsa marina DSM 19078.</title>
        <authorList>
            <person name="Kyndt J.A."/>
            <person name="Meyer T.E."/>
        </authorList>
    </citation>
    <scope>NUCLEOTIDE SEQUENCE [LARGE SCALE GENOMIC DNA]</scope>
    <source>
        <strain evidence="6 7">DSM 19078</strain>
    </source>
</reference>
<comment type="caution">
    <text evidence="6">The sequence shown here is derived from an EMBL/GenBank/DDBJ whole genome shotgun (WGS) entry which is preliminary data.</text>
</comment>
<dbReference type="GO" id="GO:0022857">
    <property type="term" value="F:transmembrane transporter activity"/>
    <property type="evidence" value="ECO:0007669"/>
    <property type="project" value="InterPro"/>
</dbReference>
<name>A0A5M8FM69_9GAMM</name>
<evidence type="ECO:0000256" key="2">
    <source>
        <dbReference type="ARBA" id="ARBA00022448"/>
    </source>
</evidence>
<dbReference type="SUPFAM" id="SSF111369">
    <property type="entry name" value="HlyD-like secretion proteins"/>
    <property type="match status" value="1"/>
</dbReference>
<dbReference type="Pfam" id="PF25973">
    <property type="entry name" value="BSH_CzcB"/>
    <property type="match status" value="1"/>
</dbReference>
<dbReference type="AlphaFoldDB" id="A0A5M8FM69"/>
<protein>
    <submittedName>
        <fullName evidence="6">Efflux RND transporter periplasmic adaptor subunit</fullName>
    </submittedName>
</protein>
<proteinExistence type="inferred from homology"/>
<dbReference type="Gene3D" id="2.40.30.170">
    <property type="match status" value="1"/>
</dbReference>
<evidence type="ECO:0000313" key="6">
    <source>
        <dbReference type="EMBL" id="KAA6185594.1"/>
    </source>
</evidence>
<dbReference type="GO" id="GO:0060003">
    <property type="term" value="P:copper ion export"/>
    <property type="evidence" value="ECO:0007669"/>
    <property type="project" value="TreeGrafter"/>
</dbReference>
<feature type="compositionally biased region" description="Gly residues" evidence="3">
    <location>
        <begin position="372"/>
        <end position="383"/>
    </location>
</feature>
<sequence>MSHPLIYALAVLIPLLSGTARAGDLIAFDAEQQRAFGIVLAPPVAASETLSSRYPAEVQVPNRQMRVVAAAQSGVLESLLVAEGERVSAGQVLAELRSPGLLEGQSAYLETLIRFELADGELARDRQLHQEGVIAERRLLETAARQRELAMLLEQRRQRLELIGLDPRDIETLTRERRLSSLLPIHAPMDAVVLEQLVSTGQSVEIAEPLYRLAQLEPLWLQVHVPVAQLAGIDVGSRVVLPRFDVMGAVVTVGRLVHGQDQGVTVIAEVRAGAEQLRPGQFVEVQLAAVADHSGWRVPAAALARQGEQSVVFVAREGAFEAREVELLSEEEQTALVSGPLSASDRLAVSGIVALKAAWLQAPGQTETGTETGTGAGTTSGGD</sequence>
<keyword evidence="4" id="KW-0732">Signal</keyword>
<accession>A0A5M8FM69</accession>
<keyword evidence="7" id="KW-1185">Reference proteome</keyword>
<comment type="similarity">
    <text evidence="1">Belongs to the membrane fusion protein (MFP) (TC 8.A.1) family.</text>
</comment>
<keyword evidence="2" id="KW-0813">Transport</keyword>